<reference evidence="1" key="3">
    <citation type="submission" date="2024-05" db="EMBL/GenBank/DDBJ databases">
        <title>Description of novel Chryseobacterium sp. strain C-2.</title>
        <authorList>
            <person name="Saticioglu I.B."/>
        </authorList>
    </citation>
    <scope>NUCLEOTIDE SEQUENCE</scope>
    <source>
        <strain evidence="1">C-2</strain>
    </source>
</reference>
<dbReference type="EMBL" id="JAJJML010000001">
    <property type="protein sequence ID" value="MCC9035385.1"/>
    <property type="molecule type" value="Genomic_DNA"/>
</dbReference>
<protein>
    <submittedName>
        <fullName evidence="2">Uncharacterized protein</fullName>
    </submittedName>
</protein>
<keyword evidence="3" id="KW-1185">Reference proteome</keyword>
<name>A0A9Q3UXB6_9FLAO</name>
<evidence type="ECO:0000313" key="3">
    <source>
        <dbReference type="Proteomes" id="UP000603715"/>
    </source>
</evidence>
<proteinExistence type="predicted"/>
<sequence length="156" mass="18049">MKKIYIILFIILGIHFSFAQEEAKGEENFPLSLLTRYFNYLNHGKEELKKYPVLNQPESYCILGCIFLMESEDETIKKIAIERLKGIATQLFREGKPVLLTSGMNSANFNIIKNENLEDDNNIIYVSIADCIVTREQDKAHGIFNNQTRKLIEENK</sequence>
<dbReference type="RefSeq" id="WP_191178867.1">
    <property type="nucleotide sequence ID" value="NZ_JACXXP010000005.1"/>
</dbReference>
<organism evidence="2 4">
    <name type="scientific">Chryseobacterium muglaense</name>
    <dbReference type="NCBI Taxonomy" id="2893752"/>
    <lineage>
        <taxon>Bacteria</taxon>
        <taxon>Pseudomonadati</taxon>
        <taxon>Bacteroidota</taxon>
        <taxon>Flavobacteriia</taxon>
        <taxon>Flavobacteriales</taxon>
        <taxon>Weeksellaceae</taxon>
        <taxon>Chryseobacterium group</taxon>
        <taxon>Chryseobacterium</taxon>
    </lineage>
</organism>
<comment type="caution">
    <text evidence="2">The sequence shown here is derived from an EMBL/GenBank/DDBJ whole genome shotgun (WGS) entry which is preliminary data.</text>
</comment>
<reference evidence="2" key="1">
    <citation type="submission" date="2021-11" db="EMBL/GenBank/DDBJ databases">
        <title>Description of novel Chryseobacterium species.</title>
        <authorList>
            <person name="Saticioglu I.B."/>
            <person name="Ay H."/>
            <person name="Altun S."/>
            <person name="Duman M."/>
        </authorList>
    </citation>
    <scope>NUCLEOTIDE SEQUENCE</scope>
    <source>
        <strain evidence="2">C-39</strain>
    </source>
</reference>
<accession>A0A9Q3UXB6</accession>
<dbReference type="Proteomes" id="UP000603715">
    <property type="component" value="Unassembled WGS sequence"/>
</dbReference>
<dbReference type="AlphaFoldDB" id="A0A9Q3UXB6"/>
<gene>
    <name evidence="1" type="ORF">IEW27_06755</name>
    <name evidence="2" type="ORF">LNP80_14135</name>
</gene>
<evidence type="ECO:0000313" key="4">
    <source>
        <dbReference type="Proteomes" id="UP001107960"/>
    </source>
</evidence>
<dbReference type="Proteomes" id="UP001107960">
    <property type="component" value="Unassembled WGS sequence"/>
</dbReference>
<evidence type="ECO:0000313" key="1">
    <source>
        <dbReference type="EMBL" id="MBD3904298.1"/>
    </source>
</evidence>
<dbReference type="EMBL" id="JACXXP010000005">
    <property type="protein sequence ID" value="MBD3904298.1"/>
    <property type="molecule type" value="Genomic_DNA"/>
</dbReference>
<reference evidence="3" key="2">
    <citation type="submission" date="2023-07" db="EMBL/GenBank/DDBJ databases">
        <title>Description of novel Chryseobacterium sp. strain C-2.</title>
        <authorList>
            <person name="Saticioglu I.B."/>
        </authorList>
    </citation>
    <scope>NUCLEOTIDE SEQUENCE [LARGE SCALE GENOMIC DNA]</scope>
    <source>
        <strain evidence="3">C-2</strain>
    </source>
</reference>
<evidence type="ECO:0000313" key="2">
    <source>
        <dbReference type="EMBL" id="MCC9035385.1"/>
    </source>
</evidence>